<dbReference type="GO" id="GO:0003677">
    <property type="term" value="F:DNA binding"/>
    <property type="evidence" value="ECO:0007669"/>
    <property type="project" value="InterPro"/>
</dbReference>
<proteinExistence type="predicted"/>
<accession>A0A0F8Y8T6</accession>
<comment type="caution">
    <text evidence="1">The sequence shown here is derived from an EMBL/GenBank/DDBJ whole genome shotgun (WGS) entry which is preliminary data.</text>
</comment>
<organism evidence="1">
    <name type="scientific">marine sediment metagenome</name>
    <dbReference type="NCBI Taxonomy" id="412755"/>
    <lineage>
        <taxon>unclassified sequences</taxon>
        <taxon>metagenomes</taxon>
        <taxon>ecological metagenomes</taxon>
    </lineage>
</organism>
<name>A0A0F8Y8T6_9ZZZZ</name>
<dbReference type="InterPro" id="IPR018330">
    <property type="entry name" value="RecT_fam"/>
</dbReference>
<dbReference type="EMBL" id="LAZR01054793">
    <property type="protein sequence ID" value="KKK77778.1"/>
    <property type="molecule type" value="Genomic_DNA"/>
</dbReference>
<protein>
    <submittedName>
        <fullName evidence="1">Uncharacterized protein</fullName>
    </submittedName>
</protein>
<evidence type="ECO:0000313" key="1">
    <source>
        <dbReference type="EMBL" id="KKK77778.1"/>
    </source>
</evidence>
<reference evidence="1" key="1">
    <citation type="journal article" date="2015" name="Nature">
        <title>Complex archaea that bridge the gap between prokaryotes and eukaryotes.</title>
        <authorList>
            <person name="Spang A."/>
            <person name="Saw J.H."/>
            <person name="Jorgensen S.L."/>
            <person name="Zaremba-Niedzwiedzka K."/>
            <person name="Martijn J."/>
            <person name="Lind A.E."/>
            <person name="van Eijk R."/>
            <person name="Schleper C."/>
            <person name="Guy L."/>
            <person name="Ettema T.J."/>
        </authorList>
    </citation>
    <scope>NUCLEOTIDE SEQUENCE</scope>
</reference>
<sequence>MTEATQSKSRSLVAWEDFQTELKHREREIASMLPGHISKDKFINSAIAAVKQTPGLLKATPRSLFAAVTKSAQDGLLPDGREGVITLYREKQPDDSWQDTAQWNPMVFGLRKRARELDDIIVHAQVVHENDEFSWDEGDEPHIGHRPASLGTPRGAMIGTYAIFK</sequence>
<dbReference type="AlphaFoldDB" id="A0A0F8Y8T6"/>
<dbReference type="GO" id="GO:0006259">
    <property type="term" value="P:DNA metabolic process"/>
    <property type="evidence" value="ECO:0007669"/>
    <property type="project" value="InterPro"/>
</dbReference>
<feature type="non-terminal residue" evidence="1">
    <location>
        <position position="165"/>
    </location>
</feature>
<dbReference type="Pfam" id="PF03837">
    <property type="entry name" value="RecT"/>
    <property type="match status" value="1"/>
</dbReference>
<gene>
    <name evidence="1" type="ORF">LCGC14_2850180</name>
</gene>